<comment type="caution">
    <text evidence="1">The sequence shown here is derived from an EMBL/GenBank/DDBJ whole genome shotgun (WGS) entry which is preliminary data.</text>
</comment>
<evidence type="ECO:0000313" key="1">
    <source>
        <dbReference type="EMBL" id="KAG5448048.1"/>
    </source>
</evidence>
<proteinExistence type="predicted"/>
<organism evidence="1 2">
    <name type="scientific">Clonorchis sinensis</name>
    <name type="common">Chinese liver fluke</name>
    <dbReference type="NCBI Taxonomy" id="79923"/>
    <lineage>
        <taxon>Eukaryota</taxon>
        <taxon>Metazoa</taxon>
        <taxon>Spiralia</taxon>
        <taxon>Lophotrochozoa</taxon>
        <taxon>Platyhelminthes</taxon>
        <taxon>Trematoda</taxon>
        <taxon>Digenea</taxon>
        <taxon>Opisthorchiida</taxon>
        <taxon>Opisthorchiata</taxon>
        <taxon>Opisthorchiidae</taxon>
        <taxon>Clonorchis</taxon>
    </lineage>
</organism>
<evidence type="ECO:0000313" key="2">
    <source>
        <dbReference type="Proteomes" id="UP000286415"/>
    </source>
</evidence>
<sequence length="161" mass="17563">MSIYRDPSVVAELATHSPACAHSITMKNVVENSLPVVNSCKKNQVLSPCYSLYPLNPALMMSPRLVMKRLQSNCQARRTDQQSISAPELPIFHNIADSLYPLAFPLTKSIFSTCSDSSLLTLNQAAVGLFTDPGELAYRRHSISIGDIMGAPLGGYFLLTC</sequence>
<protein>
    <submittedName>
        <fullName evidence="1">Uncharacterized protein</fullName>
    </submittedName>
</protein>
<dbReference type="EMBL" id="NIRI02000042">
    <property type="protein sequence ID" value="KAG5448048.1"/>
    <property type="molecule type" value="Genomic_DNA"/>
</dbReference>
<dbReference type="AlphaFoldDB" id="A0A3R7CCL2"/>
<accession>A0A3R7CCL2</accession>
<dbReference type="InParanoid" id="A0A3R7CCL2"/>
<reference evidence="1 2" key="2">
    <citation type="journal article" date="2021" name="Genomics">
        <title>High-quality reference genome for Clonorchis sinensis.</title>
        <authorList>
            <person name="Young N.D."/>
            <person name="Stroehlein A.J."/>
            <person name="Kinkar L."/>
            <person name="Wang T."/>
            <person name="Sohn W.M."/>
            <person name="Chang B.C.H."/>
            <person name="Kaur P."/>
            <person name="Weisz D."/>
            <person name="Dudchenko O."/>
            <person name="Aiden E.L."/>
            <person name="Korhonen P.K."/>
            <person name="Gasser R.B."/>
        </authorList>
    </citation>
    <scope>NUCLEOTIDE SEQUENCE [LARGE SCALE GENOMIC DNA]</scope>
    <source>
        <strain evidence="1">Cs-k2</strain>
    </source>
</reference>
<reference evidence="1 2" key="1">
    <citation type="journal article" date="2018" name="Biotechnol. Adv.">
        <title>Improved genomic resources and new bioinformatic workflow for the carcinogenic parasite Clonorchis sinensis: Biotechnological implications.</title>
        <authorList>
            <person name="Wang D."/>
            <person name="Korhonen P.K."/>
            <person name="Gasser R.B."/>
            <person name="Young N.D."/>
        </authorList>
    </citation>
    <scope>NUCLEOTIDE SEQUENCE [LARGE SCALE GENOMIC DNA]</scope>
    <source>
        <strain evidence="1">Cs-k2</strain>
    </source>
</reference>
<keyword evidence="2" id="KW-1185">Reference proteome</keyword>
<gene>
    <name evidence="1" type="ORF">CSKR_113085</name>
</gene>
<name>A0A3R7CCL2_CLOSI</name>
<dbReference type="Proteomes" id="UP000286415">
    <property type="component" value="Unassembled WGS sequence"/>
</dbReference>